<evidence type="ECO:0000256" key="1">
    <source>
        <dbReference type="SAM" id="MobiDB-lite"/>
    </source>
</evidence>
<evidence type="ECO:0000313" key="2">
    <source>
        <dbReference type="EMBL" id="MBA0797970.1"/>
    </source>
</evidence>
<accession>A0A7J9GK87</accession>
<reference evidence="2 3" key="1">
    <citation type="journal article" date="2019" name="Genome Biol. Evol.">
        <title>Insights into the evolution of the New World diploid cottons (Gossypium, subgenus Houzingenia) based on genome sequencing.</title>
        <authorList>
            <person name="Grover C.E."/>
            <person name="Arick M.A. 2nd"/>
            <person name="Thrash A."/>
            <person name="Conover J.L."/>
            <person name="Sanders W.S."/>
            <person name="Peterson D.G."/>
            <person name="Frelichowski J.E."/>
            <person name="Scheffler J.A."/>
            <person name="Scheffler B.E."/>
            <person name="Wendel J.F."/>
        </authorList>
    </citation>
    <scope>NUCLEOTIDE SEQUENCE [LARGE SCALE GENOMIC DNA]</scope>
    <source>
        <strain evidence="2">0</strain>
        <tissue evidence="2">Leaf</tissue>
    </source>
</reference>
<dbReference type="EMBL" id="JABFAD010000005">
    <property type="protein sequence ID" value="MBA0797970.1"/>
    <property type="molecule type" value="Genomic_DNA"/>
</dbReference>
<protein>
    <submittedName>
        <fullName evidence="2">Uncharacterized protein</fullName>
    </submittedName>
</protein>
<dbReference type="AlphaFoldDB" id="A0A7J9GK87"/>
<keyword evidence="3" id="KW-1185">Reference proteome</keyword>
<gene>
    <name evidence="2" type="ORF">Gohar_008612</name>
</gene>
<feature type="region of interest" description="Disordered" evidence="1">
    <location>
        <begin position="155"/>
        <end position="200"/>
    </location>
</feature>
<organism evidence="2 3">
    <name type="scientific">Gossypium harknessii</name>
    <dbReference type="NCBI Taxonomy" id="34285"/>
    <lineage>
        <taxon>Eukaryota</taxon>
        <taxon>Viridiplantae</taxon>
        <taxon>Streptophyta</taxon>
        <taxon>Embryophyta</taxon>
        <taxon>Tracheophyta</taxon>
        <taxon>Spermatophyta</taxon>
        <taxon>Magnoliopsida</taxon>
        <taxon>eudicotyledons</taxon>
        <taxon>Gunneridae</taxon>
        <taxon>Pentapetalae</taxon>
        <taxon>rosids</taxon>
        <taxon>malvids</taxon>
        <taxon>Malvales</taxon>
        <taxon>Malvaceae</taxon>
        <taxon>Malvoideae</taxon>
        <taxon>Gossypium</taxon>
    </lineage>
</organism>
<dbReference type="Proteomes" id="UP000593560">
    <property type="component" value="Unassembled WGS sequence"/>
</dbReference>
<feature type="compositionally biased region" description="Acidic residues" evidence="1">
    <location>
        <begin position="163"/>
        <end position="174"/>
    </location>
</feature>
<name>A0A7J9GK87_9ROSI</name>
<comment type="caution">
    <text evidence="2">The sequence shown here is derived from an EMBL/GenBank/DDBJ whole genome shotgun (WGS) entry which is preliminary data.</text>
</comment>
<proteinExistence type="predicted"/>
<feature type="compositionally biased region" description="Basic and acidic residues" evidence="1">
    <location>
        <begin position="175"/>
        <end position="185"/>
    </location>
</feature>
<evidence type="ECO:0000313" key="3">
    <source>
        <dbReference type="Proteomes" id="UP000593560"/>
    </source>
</evidence>
<sequence>MGFKQSMLLCKEIWELVRYHRWERFSVIPKEPAVVPVVQEFYASFRDQESRRPYDIVWETITVSGKEVRVTPREIYEFYYVPYYEYDFLGNTDLTYFKDMDMDNIERITRNNISDIEWMIRWIQEIGSIGQEFAMQNRMRISNLPLNKYRSMQFHHQSKAQGSEEEEESDDEKDEKEGDDMKQDFQEEDEDNYWAAFQSQ</sequence>